<protein>
    <submittedName>
        <fullName evidence="1">Uncharacterized protein</fullName>
    </submittedName>
</protein>
<accession>A0ABN9W9B2</accession>
<feature type="non-terminal residue" evidence="1">
    <location>
        <position position="141"/>
    </location>
</feature>
<proteinExistence type="predicted"/>
<keyword evidence="2" id="KW-1185">Reference proteome</keyword>
<sequence length="141" mass="14732">EHRVDADSVADKQVAVGDAGYIGLLAEAVPDENGGAGAIGRLAVLAHHRLPIAASPGAASHVLAPGRVVAAHIHSFRPGGIVFMSAYFKDSVGMGPQSANIFWLFVEFLARPNGQWAPWIVGAGWGAQPAELFQADWAQAI</sequence>
<dbReference type="EMBL" id="CAUYUJ010018340">
    <property type="protein sequence ID" value="CAK0882804.1"/>
    <property type="molecule type" value="Genomic_DNA"/>
</dbReference>
<dbReference type="Proteomes" id="UP001189429">
    <property type="component" value="Unassembled WGS sequence"/>
</dbReference>
<feature type="non-terminal residue" evidence="1">
    <location>
        <position position="1"/>
    </location>
</feature>
<name>A0ABN9W9B2_9DINO</name>
<organism evidence="1 2">
    <name type="scientific">Prorocentrum cordatum</name>
    <dbReference type="NCBI Taxonomy" id="2364126"/>
    <lineage>
        <taxon>Eukaryota</taxon>
        <taxon>Sar</taxon>
        <taxon>Alveolata</taxon>
        <taxon>Dinophyceae</taxon>
        <taxon>Prorocentrales</taxon>
        <taxon>Prorocentraceae</taxon>
        <taxon>Prorocentrum</taxon>
    </lineage>
</organism>
<evidence type="ECO:0000313" key="1">
    <source>
        <dbReference type="EMBL" id="CAK0882804.1"/>
    </source>
</evidence>
<reference evidence="1" key="1">
    <citation type="submission" date="2023-10" db="EMBL/GenBank/DDBJ databases">
        <authorList>
            <person name="Chen Y."/>
            <person name="Shah S."/>
            <person name="Dougan E. K."/>
            <person name="Thang M."/>
            <person name="Chan C."/>
        </authorList>
    </citation>
    <scope>NUCLEOTIDE SEQUENCE [LARGE SCALE GENOMIC DNA]</scope>
</reference>
<evidence type="ECO:0000313" key="2">
    <source>
        <dbReference type="Proteomes" id="UP001189429"/>
    </source>
</evidence>
<comment type="caution">
    <text evidence="1">The sequence shown here is derived from an EMBL/GenBank/DDBJ whole genome shotgun (WGS) entry which is preliminary data.</text>
</comment>
<gene>
    <name evidence="1" type="ORF">PCOR1329_LOCUS65219</name>
</gene>